<dbReference type="NCBIfam" id="NF033788">
    <property type="entry name" value="HTH_metalloreg"/>
    <property type="match status" value="1"/>
</dbReference>
<name>A0A2D3WGY5_9BACT</name>
<dbReference type="GO" id="GO:0003677">
    <property type="term" value="F:DNA binding"/>
    <property type="evidence" value="ECO:0007669"/>
    <property type="project" value="UniProtKB-KW"/>
</dbReference>
<keyword evidence="1" id="KW-0805">Transcription regulation</keyword>
<protein>
    <submittedName>
        <fullName evidence="5">Transcriptional regulator</fullName>
    </submittedName>
</protein>
<dbReference type="GO" id="GO:0003700">
    <property type="term" value="F:DNA-binding transcription factor activity"/>
    <property type="evidence" value="ECO:0007669"/>
    <property type="project" value="InterPro"/>
</dbReference>
<dbReference type="InterPro" id="IPR036390">
    <property type="entry name" value="WH_DNA-bd_sf"/>
</dbReference>
<evidence type="ECO:0000313" key="6">
    <source>
        <dbReference type="Proteomes" id="UP000228859"/>
    </source>
</evidence>
<dbReference type="CDD" id="cd00090">
    <property type="entry name" value="HTH_ARSR"/>
    <property type="match status" value="1"/>
</dbReference>
<gene>
    <name evidence="5" type="ORF">CFH83_10580</name>
</gene>
<dbReference type="InterPro" id="IPR036388">
    <property type="entry name" value="WH-like_DNA-bd_sf"/>
</dbReference>
<dbReference type="SMART" id="SM00418">
    <property type="entry name" value="HTH_ARSR"/>
    <property type="match status" value="1"/>
</dbReference>
<comment type="caution">
    <text evidence="5">The sequence shown here is derived from an EMBL/GenBank/DDBJ whole genome shotgun (WGS) entry which is preliminary data.</text>
</comment>
<organism evidence="5 6">
    <name type="scientific">Sulfuricurvum kujiense</name>
    <dbReference type="NCBI Taxonomy" id="148813"/>
    <lineage>
        <taxon>Bacteria</taxon>
        <taxon>Pseudomonadati</taxon>
        <taxon>Campylobacterota</taxon>
        <taxon>Epsilonproteobacteria</taxon>
        <taxon>Campylobacterales</taxon>
        <taxon>Sulfurimonadaceae</taxon>
        <taxon>Sulfuricurvum</taxon>
    </lineage>
</organism>
<dbReference type="InterPro" id="IPR051081">
    <property type="entry name" value="HTH_MetalResp_TranReg"/>
</dbReference>
<dbReference type="SUPFAM" id="SSF46785">
    <property type="entry name" value="Winged helix' DNA-binding domain"/>
    <property type="match status" value="1"/>
</dbReference>
<dbReference type="PANTHER" id="PTHR33154:SF33">
    <property type="entry name" value="TRANSCRIPTIONAL REPRESSOR SDPR"/>
    <property type="match status" value="1"/>
</dbReference>
<evidence type="ECO:0000313" key="5">
    <source>
        <dbReference type="EMBL" id="DAB37546.1"/>
    </source>
</evidence>
<accession>A0A2D3WGY5</accession>
<dbReference type="EMBL" id="DLUI01000152">
    <property type="protein sequence ID" value="DAB37546.1"/>
    <property type="molecule type" value="Genomic_DNA"/>
</dbReference>
<evidence type="ECO:0000256" key="3">
    <source>
        <dbReference type="ARBA" id="ARBA00023163"/>
    </source>
</evidence>
<sequence>MKTNYTDVLPPEWKPMSDIFTALGDEHRQRMLMLFEPNEHLTAGQIANASTLARTTVSHHLKILRQAEVLLSEKKGKEVWFWINKPLLEKTFGNVLNYLQGNAQ</sequence>
<reference evidence="5 6" key="1">
    <citation type="journal article" date="2017" name="Front. Microbiol.">
        <title>Comparative Genomic Analysis of the Class Epsilonproteobacteria and Proposed Reclassification to Epsilonbacteraeota (phyl. nov.).</title>
        <authorList>
            <person name="Waite D.W."/>
            <person name="Vanwonterghem I."/>
            <person name="Rinke C."/>
            <person name="Parks D.H."/>
            <person name="Zhang Y."/>
            <person name="Takai K."/>
            <person name="Sievert S.M."/>
            <person name="Simon J."/>
            <person name="Campbell B.J."/>
            <person name="Hanson T.E."/>
            <person name="Woyke T."/>
            <person name="Klotz M.G."/>
            <person name="Hugenholtz P."/>
        </authorList>
    </citation>
    <scope>NUCLEOTIDE SEQUENCE [LARGE SCALE GENOMIC DNA]</scope>
    <source>
        <strain evidence="5">UBA12443</strain>
    </source>
</reference>
<keyword evidence="2" id="KW-0238">DNA-binding</keyword>
<dbReference type="PANTHER" id="PTHR33154">
    <property type="entry name" value="TRANSCRIPTIONAL REGULATOR, ARSR FAMILY"/>
    <property type="match status" value="1"/>
</dbReference>
<feature type="domain" description="HTH arsR-type" evidence="4">
    <location>
        <begin position="8"/>
        <end position="103"/>
    </location>
</feature>
<evidence type="ECO:0000256" key="2">
    <source>
        <dbReference type="ARBA" id="ARBA00023125"/>
    </source>
</evidence>
<dbReference type="PROSITE" id="PS50987">
    <property type="entry name" value="HTH_ARSR_2"/>
    <property type="match status" value="1"/>
</dbReference>
<dbReference type="InterPro" id="IPR011991">
    <property type="entry name" value="ArsR-like_HTH"/>
</dbReference>
<evidence type="ECO:0000259" key="4">
    <source>
        <dbReference type="PROSITE" id="PS50987"/>
    </source>
</evidence>
<proteinExistence type="predicted"/>
<dbReference type="AlphaFoldDB" id="A0A2D3WGY5"/>
<dbReference type="Pfam" id="PF01022">
    <property type="entry name" value="HTH_5"/>
    <property type="match status" value="1"/>
</dbReference>
<dbReference type="RefSeq" id="WP_294895185.1">
    <property type="nucleotide sequence ID" value="NZ_DLUI01000152.1"/>
</dbReference>
<keyword evidence="3" id="KW-0804">Transcription</keyword>
<evidence type="ECO:0000256" key="1">
    <source>
        <dbReference type="ARBA" id="ARBA00023015"/>
    </source>
</evidence>
<dbReference type="Proteomes" id="UP000228859">
    <property type="component" value="Unassembled WGS sequence"/>
</dbReference>
<dbReference type="Gene3D" id="1.10.10.10">
    <property type="entry name" value="Winged helix-like DNA-binding domain superfamily/Winged helix DNA-binding domain"/>
    <property type="match status" value="1"/>
</dbReference>
<dbReference type="InterPro" id="IPR001845">
    <property type="entry name" value="HTH_ArsR_DNA-bd_dom"/>
</dbReference>
<dbReference type="PRINTS" id="PR00778">
    <property type="entry name" value="HTHARSR"/>
</dbReference>